<dbReference type="Proteomes" id="UP000035553">
    <property type="component" value="Unassembled WGS sequence"/>
</dbReference>
<dbReference type="OrthoDB" id="9790810at2"/>
<comment type="subunit">
    <text evidence="5 6">Interacts with MinD and FtsZ.</text>
</comment>
<comment type="caution">
    <text evidence="9">The sequence shown here is derived from an EMBL/GenBank/DDBJ whole genome shotgun (WGS) entry which is preliminary data.</text>
</comment>
<evidence type="ECO:0000256" key="6">
    <source>
        <dbReference type="HAMAP-Rule" id="MF_00267"/>
    </source>
</evidence>
<reference evidence="9 10" key="1">
    <citation type="journal article" date="2011" name="J. Bacteriol.">
        <title>Draft genome sequence of Sporolactobacillus inulinus strain CASD, an efficient D-lactic acid-producing bacterium with high-concentration lactate tolerance capability.</title>
        <authorList>
            <person name="Yu B."/>
            <person name="Su F."/>
            <person name="Wang L."/>
            <person name="Xu K."/>
            <person name="Zhao B."/>
            <person name="Xu P."/>
        </authorList>
    </citation>
    <scope>NUCLEOTIDE SEQUENCE [LARGE SCALE GENOMIC DNA]</scope>
    <source>
        <strain evidence="9 10">CASD</strain>
    </source>
</reference>
<evidence type="ECO:0000259" key="7">
    <source>
        <dbReference type="Pfam" id="PF03775"/>
    </source>
</evidence>
<dbReference type="InterPro" id="IPR016098">
    <property type="entry name" value="CAP/MinC_C"/>
</dbReference>
<gene>
    <name evidence="6 9" type="primary">minC</name>
    <name evidence="9" type="ORF">SINU_03160</name>
</gene>
<evidence type="ECO:0000256" key="4">
    <source>
        <dbReference type="ARBA" id="ARBA00023306"/>
    </source>
</evidence>
<dbReference type="Gene3D" id="3.30.160.540">
    <property type="match status" value="1"/>
</dbReference>
<evidence type="ECO:0000313" key="9">
    <source>
        <dbReference type="EMBL" id="KLI03379.1"/>
    </source>
</evidence>
<dbReference type="InterPro" id="IPR036145">
    <property type="entry name" value="MinC_C_sf"/>
</dbReference>
<feature type="domain" description="Septum site-determining protein MinC N-terminal" evidence="8">
    <location>
        <begin position="8"/>
        <end position="85"/>
    </location>
</feature>
<organism evidence="9 10">
    <name type="scientific">Sporolactobacillus inulinus CASD</name>
    <dbReference type="NCBI Taxonomy" id="1069536"/>
    <lineage>
        <taxon>Bacteria</taxon>
        <taxon>Bacillati</taxon>
        <taxon>Bacillota</taxon>
        <taxon>Bacilli</taxon>
        <taxon>Bacillales</taxon>
        <taxon>Sporolactobacillaceae</taxon>
        <taxon>Sporolactobacillus</taxon>
    </lineage>
</organism>
<evidence type="ECO:0000256" key="1">
    <source>
        <dbReference type="ARBA" id="ARBA00006291"/>
    </source>
</evidence>
<name>A0A0U1QRI0_9BACL</name>
<dbReference type="Pfam" id="PF03775">
    <property type="entry name" value="MinC_C"/>
    <property type="match status" value="1"/>
</dbReference>
<dbReference type="PANTHER" id="PTHR34108">
    <property type="entry name" value="SEPTUM SITE-DETERMINING PROTEIN MINC"/>
    <property type="match status" value="1"/>
</dbReference>
<evidence type="ECO:0000256" key="3">
    <source>
        <dbReference type="ARBA" id="ARBA00023210"/>
    </source>
</evidence>
<dbReference type="Gene3D" id="2.160.20.70">
    <property type="match status" value="1"/>
</dbReference>
<dbReference type="GO" id="GO:0000917">
    <property type="term" value="P:division septum assembly"/>
    <property type="evidence" value="ECO:0007669"/>
    <property type="project" value="UniProtKB-KW"/>
</dbReference>
<dbReference type="GO" id="GO:1901891">
    <property type="term" value="P:regulation of cell septum assembly"/>
    <property type="evidence" value="ECO:0007669"/>
    <property type="project" value="InterPro"/>
</dbReference>
<evidence type="ECO:0000256" key="5">
    <source>
        <dbReference type="ARBA" id="ARBA00046874"/>
    </source>
</evidence>
<sequence>MPATQSLVTIKGRKDGLVLVMNEACAYRDLLIELKEKLAASTNLNKNGPVISVKIEMGNRYIDADQRDQLKQIIHSYDHLKVEEIHSNVLTYAELDKIKEQEKMVTMVRIVRSGQVLSVQGNLLLIGDVNPGGVISASGNIYVLGSLRGVASAGQGEDRKDAVIVASIMAPTQLKIGVTMSRNERNTAEVLTERHMFECAYLDEHIGKIVIDRIQTTMKKGNLPFTLNKM</sequence>
<dbReference type="HAMAP" id="MF_00267">
    <property type="entry name" value="MinC"/>
    <property type="match status" value="1"/>
</dbReference>
<evidence type="ECO:0000313" key="10">
    <source>
        <dbReference type="Proteomes" id="UP000035553"/>
    </source>
</evidence>
<dbReference type="InterPro" id="IPR055219">
    <property type="entry name" value="MinC_N_1"/>
</dbReference>
<comment type="similarity">
    <text evidence="1 6">Belongs to the MinC family.</text>
</comment>
<dbReference type="InterPro" id="IPR005526">
    <property type="entry name" value="Septum_form_inhib_MinC_C"/>
</dbReference>
<dbReference type="Pfam" id="PF22642">
    <property type="entry name" value="MinC_N_1"/>
    <property type="match status" value="1"/>
</dbReference>
<dbReference type="GO" id="GO:0000902">
    <property type="term" value="P:cell morphogenesis"/>
    <property type="evidence" value="ECO:0007669"/>
    <property type="project" value="InterPro"/>
</dbReference>
<dbReference type="InterPro" id="IPR013033">
    <property type="entry name" value="MinC"/>
</dbReference>
<dbReference type="AlphaFoldDB" id="A0A0U1QRI0"/>
<dbReference type="PANTHER" id="PTHR34108:SF1">
    <property type="entry name" value="SEPTUM SITE-DETERMINING PROTEIN MINC"/>
    <property type="match status" value="1"/>
</dbReference>
<keyword evidence="4 6" id="KW-0131">Cell cycle</keyword>
<keyword evidence="2 6" id="KW-0132">Cell division</keyword>
<proteinExistence type="inferred from homology"/>
<comment type="function">
    <text evidence="6">Cell division inhibitor that blocks the formation of polar Z ring septums. Rapidly oscillates between the poles of the cell to destabilize FtsZ filaments that have formed before they mature into polar Z rings. Prevents FtsZ polymerization.</text>
</comment>
<keyword evidence="10" id="KW-1185">Reference proteome</keyword>
<dbReference type="STRING" id="1069536.SINU_03160"/>
<feature type="domain" description="Septum formation inhibitor MinC C-terminal" evidence="7">
    <location>
        <begin position="109"/>
        <end position="210"/>
    </location>
</feature>
<accession>A0A0U1QRI0</accession>
<dbReference type="EMBL" id="AFVQ02000041">
    <property type="protein sequence ID" value="KLI03379.1"/>
    <property type="molecule type" value="Genomic_DNA"/>
</dbReference>
<keyword evidence="3 6" id="KW-0717">Septation</keyword>
<evidence type="ECO:0000259" key="8">
    <source>
        <dbReference type="Pfam" id="PF22642"/>
    </source>
</evidence>
<evidence type="ECO:0000256" key="2">
    <source>
        <dbReference type="ARBA" id="ARBA00022618"/>
    </source>
</evidence>
<protein>
    <recommendedName>
        <fullName evidence="6">Probable septum site-determining protein MinC</fullName>
    </recommendedName>
</protein>
<dbReference type="SUPFAM" id="SSF63848">
    <property type="entry name" value="Cell-division inhibitor MinC, C-terminal domain"/>
    <property type="match status" value="1"/>
</dbReference>
<dbReference type="RefSeq" id="WP_010026356.1">
    <property type="nucleotide sequence ID" value="NZ_AFVQ02000041.1"/>
</dbReference>